<dbReference type="GO" id="GO:0098015">
    <property type="term" value="C:virus tail"/>
    <property type="evidence" value="ECO:0007669"/>
    <property type="project" value="UniProtKB-KW"/>
</dbReference>
<accession>A0A514CVR0</accession>
<dbReference type="Proteomes" id="UP000319935">
    <property type="component" value="Segment"/>
</dbReference>
<evidence type="ECO:0000313" key="2">
    <source>
        <dbReference type="Proteomes" id="UP000319935"/>
    </source>
</evidence>
<proteinExistence type="predicted"/>
<organism evidence="1 2">
    <name type="scientific">Achromobacter phage vB_AxyP_19-32_Axy21</name>
    <dbReference type="NCBI Taxonomy" id="2591045"/>
    <lineage>
        <taxon>Viruses</taxon>
        <taxon>Duplodnaviria</taxon>
        <taxon>Heunggongvirae</taxon>
        <taxon>Uroviricota</taxon>
        <taxon>Caudoviricetes</taxon>
        <taxon>Autographivirales</taxon>
        <taxon>Autoscriptoviridae</taxon>
        <taxon>Axyvirus</taxon>
        <taxon>Axyvirus 1932Axy21</taxon>
    </lineage>
</organism>
<dbReference type="EMBL" id="MK962638">
    <property type="protein sequence ID" value="QDH84553.1"/>
    <property type="molecule type" value="Genomic_DNA"/>
</dbReference>
<reference evidence="1 2" key="1">
    <citation type="submission" date="2019-05" db="EMBL/GenBank/DDBJ databases">
        <title>Complete genome sequence of sixteen phages from Abidjan, cote d'Ivoire, isolated on a single strain of Achromobacter xylosoxidans.</title>
        <authorList>
            <person name="Essoh C."/>
            <person name="Vernadet J.-P."/>
            <person name="Vergnaud G."/>
            <person name="Pourcel C."/>
        </authorList>
    </citation>
    <scope>NUCLEOTIDE SEQUENCE [LARGE SCALE GENOMIC DNA]</scope>
</reference>
<name>A0A514CVR0_9CAUD</name>
<gene>
    <name evidence="1" type="ORF">Axy21_041</name>
</gene>
<protein>
    <submittedName>
        <fullName evidence="1">Putative tail fiber protein</fullName>
    </submittedName>
</protein>
<keyword evidence="2" id="KW-1185">Reference proteome</keyword>
<sequence length="361" mass="39230">MANSVQRVVSDGTLQRIDLSIKYLQRADIHVIYDGIEVFPPMWQWVQGVSAIEFSRPVDQGIEVLIRRVTRADRAMHVFGRDEMGGNAAFTSETVDTNFRQALMLAQESQEGTLTDLYTDLNMHGYRIRNVGPAVTDADIATLGQIKGQVTAAEAASVSAQSSAAAASGSASRASSSERVMADMFIGIQNRPFPTKNPISGSNLRNGTRLLSAASADNYEEFVWVSGSWVKVSTTVIDGTASYSKAEMDAKLAGLFSGPGQVFKDVTAERNPSTWYTNQTGRPIMLIWFGRVAPNDTGYIQVQMRGGAMGSFNRIVADARVSGSPAYEQLSTGQVIIPPGVSYYFVTARLVADSFQMLSYE</sequence>
<evidence type="ECO:0000313" key="1">
    <source>
        <dbReference type="EMBL" id="QDH84553.1"/>
    </source>
</evidence>